<feature type="compositionally biased region" description="Basic and acidic residues" evidence="1">
    <location>
        <begin position="22"/>
        <end position="35"/>
    </location>
</feature>
<protein>
    <submittedName>
        <fullName evidence="2">Uncharacterized protein</fullName>
    </submittedName>
</protein>
<evidence type="ECO:0000313" key="2">
    <source>
        <dbReference type="EMBL" id="KAJ7028792.1"/>
    </source>
</evidence>
<evidence type="ECO:0000313" key="3">
    <source>
        <dbReference type="Proteomes" id="UP001218188"/>
    </source>
</evidence>
<sequence length="141" mass="15633">MPPPARDFETLHPASWWKDFHERKKREKERQEALKRPSLQLAPGQQQSPIYTFVPGRAAPIVSIVQNDGTLRAEPSRGSSAHRTLKPYTRPIMGGGSPHTPLANGPRPSKRALAIMARVGKPSDPDTVLLQALHQHQNNTA</sequence>
<keyword evidence="3" id="KW-1185">Reference proteome</keyword>
<proteinExistence type="predicted"/>
<name>A0AAD6WXF2_9AGAR</name>
<evidence type="ECO:0000256" key="1">
    <source>
        <dbReference type="SAM" id="MobiDB-lite"/>
    </source>
</evidence>
<organism evidence="2 3">
    <name type="scientific">Mycena alexandri</name>
    <dbReference type="NCBI Taxonomy" id="1745969"/>
    <lineage>
        <taxon>Eukaryota</taxon>
        <taxon>Fungi</taxon>
        <taxon>Dikarya</taxon>
        <taxon>Basidiomycota</taxon>
        <taxon>Agaricomycotina</taxon>
        <taxon>Agaricomycetes</taxon>
        <taxon>Agaricomycetidae</taxon>
        <taxon>Agaricales</taxon>
        <taxon>Marasmiineae</taxon>
        <taxon>Mycenaceae</taxon>
        <taxon>Mycena</taxon>
    </lineage>
</organism>
<dbReference type="AlphaFoldDB" id="A0AAD6WXF2"/>
<reference evidence="2" key="1">
    <citation type="submission" date="2023-03" db="EMBL/GenBank/DDBJ databases">
        <title>Massive genome expansion in bonnet fungi (Mycena s.s.) driven by repeated elements and novel gene families across ecological guilds.</title>
        <authorList>
            <consortium name="Lawrence Berkeley National Laboratory"/>
            <person name="Harder C.B."/>
            <person name="Miyauchi S."/>
            <person name="Viragh M."/>
            <person name="Kuo A."/>
            <person name="Thoen E."/>
            <person name="Andreopoulos B."/>
            <person name="Lu D."/>
            <person name="Skrede I."/>
            <person name="Drula E."/>
            <person name="Henrissat B."/>
            <person name="Morin E."/>
            <person name="Kohler A."/>
            <person name="Barry K."/>
            <person name="LaButti K."/>
            <person name="Morin E."/>
            <person name="Salamov A."/>
            <person name="Lipzen A."/>
            <person name="Mereny Z."/>
            <person name="Hegedus B."/>
            <person name="Baldrian P."/>
            <person name="Stursova M."/>
            <person name="Weitz H."/>
            <person name="Taylor A."/>
            <person name="Grigoriev I.V."/>
            <person name="Nagy L.G."/>
            <person name="Martin F."/>
            <person name="Kauserud H."/>
        </authorList>
    </citation>
    <scope>NUCLEOTIDE SEQUENCE</scope>
    <source>
        <strain evidence="2">CBHHK200</strain>
    </source>
</reference>
<feature type="region of interest" description="Disordered" evidence="1">
    <location>
        <begin position="72"/>
        <end position="108"/>
    </location>
</feature>
<dbReference type="Proteomes" id="UP001218188">
    <property type="component" value="Unassembled WGS sequence"/>
</dbReference>
<gene>
    <name evidence="2" type="ORF">C8F04DRAFT_1265545</name>
</gene>
<comment type="caution">
    <text evidence="2">The sequence shown here is derived from an EMBL/GenBank/DDBJ whole genome shotgun (WGS) entry which is preliminary data.</text>
</comment>
<feature type="region of interest" description="Disordered" evidence="1">
    <location>
        <begin position="22"/>
        <end position="47"/>
    </location>
</feature>
<dbReference type="EMBL" id="JARJCM010000108">
    <property type="protein sequence ID" value="KAJ7028792.1"/>
    <property type="molecule type" value="Genomic_DNA"/>
</dbReference>
<accession>A0AAD6WXF2</accession>